<dbReference type="InterPro" id="IPR034784">
    <property type="entry name" value="PDIP3_RRM"/>
</dbReference>
<organism evidence="5 6">
    <name type="scientific">Anopheles atroparvus</name>
    <name type="common">European mosquito</name>
    <dbReference type="NCBI Taxonomy" id="41427"/>
    <lineage>
        <taxon>Eukaryota</taxon>
        <taxon>Metazoa</taxon>
        <taxon>Ecdysozoa</taxon>
        <taxon>Arthropoda</taxon>
        <taxon>Hexapoda</taxon>
        <taxon>Insecta</taxon>
        <taxon>Pterygota</taxon>
        <taxon>Neoptera</taxon>
        <taxon>Endopterygota</taxon>
        <taxon>Diptera</taxon>
        <taxon>Nematocera</taxon>
        <taxon>Culicoidea</taxon>
        <taxon>Culicidae</taxon>
        <taxon>Anophelinae</taxon>
        <taxon>Anopheles</taxon>
    </lineage>
</organism>
<feature type="region of interest" description="Disordered" evidence="3">
    <location>
        <begin position="17"/>
        <end position="50"/>
    </location>
</feature>
<dbReference type="Gene3D" id="3.30.70.330">
    <property type="match status" value="1"/>
</dbReference>
<evidence type="ECO:0000313" key="6">
    <source>
        <dbReference type="Proteomes" id="UP000075880"/>
    </source>
</evidence>
<evidence type="ECO:0000256" key="2">
    <source>
        <dbReference type="PROSITE-ProRule" id="PRU00176"/>
    </source>
</evidence>
<dbReference type="CDD" id="cd12681">
    <property type="entry name" value="RRM_SKAR"/>
    <property type="match status" value="1"/>
</dbReference>
<dbReference type="PANTHER" id="PTHR19965">
    <property type="entry name" value="RNA AND EXPORT FACTOR BINDING PROTEIN"/>
    <property type="match status" value="1"/>
</dbReference>
<dbReference type="GO" id="GO:0003729">
    <property type="term" value="F:mRNA binding"/>
    <property type="evidence" value="ECO:0007669"/>
    <property type="project" value="TreeGrafter"/>
</dbReference>
<evidence type="ECO:0000259" key="4">
    <source>
        <dbReference type="PROSITE" id="PS50102"/>
    </source>
</evidence>
<dbReference type="PROSITE" id="PS50102">
    <property type="entry name" value="RRM"/>
    <property type="match status" value="1"/>
</dbReference>
<feature type="region of interest" description="Disordered" evidence="3">
    <location>
        <begin position="95"/>
        <end position="129"/>
    </location>
</feature>
<dbReference type="EnsemblMetazoa" id="ENSAATROPT014730">
    <property type="protein sequence ID" value="ENSAATROPP013418"/>
    <property type="gene ID" value="ENSAATROPG011946"/>
</dbReference>
<dbReference type="Proteomes" id="UP000075880">
    <property type="component" value="Unassembled WGS sequence"/>
</dbReference>
<dbReference type="InterPro" id="IPR012677">
    <property type="entry name" value="Nucleotide-bd_a/b_plait_sf"/>
</dbReference>
<evidence type="ECO:0000256" key="3">
    <source>
        <dbReference type="SAM" id="MobiDB-lite"/>
    </source>
</evidence>
<feature type="compositionally biased region" description="Pro residues" evidence="3">
    <location>
        <begin position="255"/>
        <end position="264"/>
    </location>
</feature>
<keyword evidence="1 2" id="KW-0694">RNA-binding</keyword>
<evidence type="ECO:0000256" key="1">
    <source>
        <dbReference type="ARBA" id="ARBA00022884"/>
    </source>
</evidence>
<dbReference type="AlphaFoldDB" id="A0AAG5DS67"/>
<dbReference type="GO" id="GO:0005634">
    <property type="term" value="C:nucleus"/>
    <property type="evidence" value="ECO:0007669"/>
    <property type="project" value="TreeGrafter"/>
</dbReference>
<dbReference type="InterPro" id="IPR000504">
    <property type="entry name" value="RRM_dom"/>
</dbReference>
<feature type="compositionally biased region" description="Low complexity" evidence="3">
    <location>
        <begin position="27"/>
        <end position="46"/>
    </location>
</feature>
<dbReference type="GO" id="GO:0006406">
    <property type="term" value="P:mRNA export from nucleus"/>
    <property type="evidence" value="ECO:0007669"/>
    <property type="project" value="TreeGrafter"/>
</dbReference>
<feature type="domain" description="RRM" evidence="4">
    <location>
        <begin position="360"/>
        <end position="431"/>
    </location>
</feature>
<sequence length="447" mass="49402">MDVCCLSLDEIINSKKKQNARANRNTPAAKVRGGVAAPGPVAGARRNQPKRVTDARDIICMKTRKKIVDARDRLNEILRQTDARDRLRDRAMEAERQASFNGGGTAGSSNTNRGRRRSRSISIDRSPRAGAQFARRPLTCYMDIDDGIDLVERLYIPPKRQPQALRIGTQSPARRISPQPSVRRISPQPINRTVRNDVYSMPTTMPPLPHFRTVHKVVDPPLPAHCSNSLVDLPWSDPFGSYERMRRSQMHGPAAPLPVGPPMPSTSMAARQPRGILRHRSRSPPASEHPQLSATMRARLERAPNPAESMGIFAKMPPAHTYSTQFNPSARVISKPAPPKPVPSLSSAVVFPPSPPAMGYRIVVSNLHAKVVHEDIEELFADIGDLMEARLVRPGVAEVIYRNLGDAEKAVDAYHNRQLDGQPMNCLLVNPRASNKPTAPALKFATR</sequence>
<feature type="region of interest" description="Disordered" evidence="3">
    <location>
        <begin position="250"/>
        <end position="269"/>
    </location>
</feature>
<dbReference type="InterPro" id="IPR035979">
    <property type="entry name" value="RBD_domain_sf"/>
</dbReference>
<dbReference type="SMART" id="SM00360">
    <property type="entry name" value="RRM"/>
    <property type="match status" value="1"/>
</dbReference>
<dbReference type="InterPro" id="IPR051229">
    <property type="entry name" value="ALYREF_mRNA_export"/>
</dbReference>
<name>A0AAG5DS67_ANOAO</name>
<proteinExistence type="predicted"/>
<accession>A0AAG5DS67</accession>
<dbReference type="SUPFAM" id="SSF54928">
    <property type="entry name" value="RNA-binding domain, RBD"/>
    <property type="match status" value="1"/>
</dbReference>
<protein>
    <recommendedName>
        <fullName evidence="4">RRM domain-containing protein</fullName>
    </recommendedName>
</protein>
<keyword evidence="6" id="KW-1185">Reference proteome</keyword>
<dbReference type="Pfam" id="PF00076">
    <property type="entry name" value="RRM_1"/>
    <property type="match status" value="1"/>
</dbReference>
<reference evidence="5" key="1">
    <citation type="submission" date="2024-04" db="UniProtKB">
        <authorList>
            <consortium name="EnsemblMetazoa"/>
        </authorList>
    </citation>
    <scope>IDENTIFICATION</scope>
    <source>
        <strain evidence="5">EBRO</strain>
    </source>
</reference>
<dbReference type="PANTHER" id="PTHR19965:SF94">
    <property type="entry name" value="FI13061P-RELATED"/>
    <property type="match status" value="1"/>
</dbReference>
<evidence type="ECO:0000313" key="5">
    <source>
        <dbReference type="EnsemblMetazoa" id="ENSAATROPP013418"/>
    </source>
</evidence>